<dbReference type="RefSeq" id="XP_007314613.1">
    <property type="nucleotide sequence ID" value="XM_007314551.1"/>
</dbReference>
<proteinExistence type="predicted"/>
<feature type="compositionally biased region" description="Low complexity" evidence="1">
    <location>
        <begin position="37"/>
        <end position="52"/>
    </location>
</feature>
<dbReference type="Proteomes" id="UP000008064">
    <property type="component" value="Unassembled WGS sequence"/>
</dbReference>
<protein>
    <submittedName>
        <fullName evidence="2">Uncharacterized protein</fullName>
    </submittedName>
</protein>
<gene>
    <name evidence="2" type="ORF">SERLADRAFT_366120</name>
</gene>
<dbReference type="AlphaFoldDB" id="F8NKE8"/>
<dbReference type="HOGENOM" id="CLU_2962335_0_0_1"/>
<evidence type="ECO:0000313" key="2">
    <source>
        <dbReference type="EMBL" id="EGO28414.1"/>
    </source>
</evidence>
<evidence type="ECO:0000256" key="1">
    <source>
        <dbReference type="SAM" id="MobiDB-lite"/>
    </source>
</evidence>
<organism>
    <name type="scientific">Serpula lacrymans var. lacrymans (strain S7.9)</name>
    <name type="common">Dry rot fungus</name>
    <dbReference type="NCBI Taxonomy" id="578457"/>
    <lineage>
        <taxon>Eukaryota</taxon>
        <taxon>Fungi</taxon>
        <taxon>Dikarya</taxon>
        <taxon>Basidiomycota</taxon>
        <taxon>Agaricomycotina</taxon>
        <taxon>Agaricomycetes</taxon>
        <taxon>Agaricomycetidae</taxon>
        <taxon>Boletales</taxon>
        <taxon>Coniophorineae</taxon>
        <taxon>Serpulaceae</taxon>
        <taxon>Serpula</taxon>
    </lineage>
</organism>
<name>F8NKE8_SERL9</name>
<feature type="region of interest" description="Disordered" evidence="1">
    <location>
        <begin position="1"/>
        <end position="59"/>
    </location>
</feature>
<accession>F8NKE8</accession>
<dbReference type="KEGG" id="sla:SERLADRAFT_366120"/>
<sequence length="59" mass="6786">MPYKYSATQAHEDPKKPSPLLLLITHRQKSIQRSQSKHTQTQETSSSSSHTVRSSRKHQ</sequence>
<reference evidence="2" key="1">
    <citation type="submission" date="2011-04" db="EMBL/GenBank/DDBJ databases">
        <title>Evolution of plant cell wall degrading machinery underlies the functional diversity of forest fungi.</title>
        <authorList>
            <consortium name="US DOE Joint Genome Institute (JGI-PGF)"/>
            <person name="Eastwood D.C."/>
            <person name="Floudas D."/>
            <person name="Binder M."/>
            <person name="Majcherczyk A."/>
            <person name="Schneider P."/>
            <person name="Aerts A."/>
            <person name="Asiegbu F.O."/>
            <person name="Baker S.E."/>
            <person name="Barry K."/>
            <person name="Bendiksby M."/>
            <person name="Blumentritt M."/>
            <person name="Coutinho P.M."/>
            <person name="Cullen D."/>
            <person name="Cullen D."/>
            <person name="Gathman A."/>
            <person name="Goodell B."/>
            <person name="Henrissat B."/>
            <person name="Ihrmark K."/>
            <person name="Kauserud H."/>
            <person name="Kohler A."/>
            <person name="LaButti K."/>
            <person name="Lapidus A."/>
            <person name="Lavin J.L."/>
            <person name="Lee Y.-H."/>
            <person name="Lindquist E."/>
            <person name="Lilly W."/>
            <person name="Lucas S."/>
            <person name="Morin E."/>
            <person name="Murat C."/>
            <person name="Oguiza J.A."/>
            <person name="Park J."/>
            <person name="Pisabarro A.G."/>
            <person name="Riley R."/>
            <person name="Rosling A."/>
            <person name="Salamov A."/>
            <person name="Schmidt O."/>
            <person name="Schmutz J."/>
            <person name="Skrede I."/>
            <person name="Stenlid J."/>
            <person name="Wiebenga A."/>
            <person name="Xie X."/>
            <person name="Kues U."/>
            <person name="Hibbett D.S."/>
            <person name="Hoffmeister D."/>
            <person name="Hogberg N."/>
            <person name="Martin F."/>
            <person name="Grigoriev I.V."/>
            <person name="Watkinson S.C."/>
        </authorList>
    </citation>
    <scope>NUCLEOTIDE SEQUENCE</scope>
    <source>
        <strain evidence="2">S7.9</strain>
    </source>
</reference>
<dbReference type="GeneID" id="18810131"/>
<dbReference type="EMBL" id="GL945430">
    <property type="protein sequence ID" value="EGO28414.1"/>
    <property type="molecule type" value="Genomic_DNA"/>
</dbReference>